<feature type="compositionally biased region" description="Basic and acidic residues" evidence="2">
    <location>
        <begin position="1"/>
        <end position="10"/>
    </location>
</feature>
<gene>
    <name evidence="3" type="ORF">KP509_18G050200</name>
</gene>
<organism evidence="3 4">
    <name type="scientific">Ceratopteris richardii</name>
    <name type="common">Triangle waterfern</name>
    <dbReference type="NCBI Taxonomy" id="49495"/>
    <lineage>
        <taxon>Eukaryota</taxon>
        <taxon>Viridiplantae</taxon>
        <taxon>Streptophyta</taxon>
        <taxon>Embryophyta</taxon>
        <taxon>Tracheophyta</taxon>
        <taxon>Polypodiopsida</taxon>
        <taxon>Polypodiidae</taxon>
        <taxon>Polypodiales</taxon>
        <taxon>Pteridineae</taxon>
        <taxon>Pteridaceae</taxon>
        <taxon>Parkerioideae</taxon>
        <taxon>Ceratopteris</taxon>
    </lineage>
</organism>
<dbReference type="Gene3D" id="3.40.1280.10">
    <property type="match status" value="1"/>
</dbReference>
<dbReference type="OrthoDB" id="361029at2759"/>
<dbReference type="SUPFAM" id="SSF75217">
    <property type="entry name" value="alpha/beta knot"/>
    <property type="match status" value="1"/>
</dbReference>
<protein>
    <recommendedName>
        <fullName evidence="5">RNA methyltransferase</fullName>
    </recommendedName>
</protein>
<evidence type="ECO:0000313" key="3">
    <source>
        <dbReference type="EMBL" id="KAH7365867.1"/>
    </source>
</evidence>
<dbReference type="PANTHER" id="PTHR12150:SF13">
    <property type="entry name" value="METHYLTRANSFERASE C9ORF114-RELATED"/>
    <property type="match status" value="1"/>
</dbReference>
<dbReference type="EMBL" id="CM035423">
    <property type="protein sequence ID" value="KAH7365867.1"/>
    <property type="molecule type" value="Genomic_DNA"/>
</dbReference>
<dbReference type="InterPro" id="IPR012340">
    <property type="entry name" value="NA-bd_OB-fold"/>
</dbReference>
<dbReference type="Pfam" id="PF02598">
    <property type="entry name" value="Methyltrn_RNA_3"/>
    <property type="match status" value="1"/>
</dbReference>
<sequence>MESQQQEKEKKKNKKQRKSQKDRKDESSQPLDGGNVASALSKFSDCKESGPNKEAHISADNTQRKRKKKKKARAGNNGSLKSMGRDCGNTLLDLSVTSESGAAHKSESDVMQNVKACETQTALCVSEEHHITISHEDSTEQKRKKRKNENNEGVCFDKPNVNSIGEVSSGKLKKQRVEEPEAGGMPHVAGKSGTTKGTSKHLTKPTFSMAVAGSIIDNTQSLQLATMLAGQIARAATIFRVDEVVVFDDCSEADASSHMQENDSNESGGLFMVRILKYLEVPQYLRKALVPMHMSLTSVGKLPPLDAPHHLRKHEWKPFREGVVLNRKPSSGSGSFVDVGLDKEIQVMKRLEPGMRVTVAMGESKDDGTLMQVVDRDMVRQAGLYWGYTVRYARCLSAVFDECPYEGKYDYSIGTSEHGEKVKPKDFVIPKCKHLLVAFGGLSGLEESFELDRNLKQRSVTNLFDRYLNTCPQQGSRTIRTEEAILISLQFLQSAVQDALHTL</sequence>
<name>A0A8T2SRP4_CERRI</name>
<evidence type="ECO:0000256" key="2">
    <source>
        <dbReference type="SAM" id="MobiDB-lite"/>
    </source>
</evidence>
<accession>A0A8T2SRP4</accession>
<feature type="region of interest" description="Disordered" evidence="2">
    <location>
        <begin position="1"/>
        <end position="87"/>
    </location>
</feature>
<dbReference type="CDD" id="cd18086">
    <property type="entry name" value="HsC9orf114-like"/>
    <property type="match status" value="1"/>
</dbReference>
<dbReference type="InterPro" id="IPR029028">
    <property type="entry name" value="Alpha/beta_knot_MTases"/>
</dbReference>
<evidence type="ECO:0000256" key="1">
    <source>
        <dbReference type="ARBA" id="ARBA00009841"/>
    </source>
</evidence>
<comment type="caution">
    <text evidence="3">The sequence shown here is derived from an EMBL/GenBank/DDBJ whole genome shotgun (WGS) entry which is preliminary data.</text>
</comment>
<dbReference type="PANTHER" id="PTHR12150">
    <property type="entry name" value="CLASS IV SAM-BINDING METHYLTRANSFERASE-RELATED"/>
    <property type="match status" value="1"/>
</dbReference>
<evidence type="ECO:0008006" key="5">
    <source>
        <dbReference type="Google" id="ProtNLM"/>
    </source>
</evidence>
<evidence type="ECO:0000313" key="4">
    <source>
        <dbReference type="Proteomes" id="UP000825935"/>
    </source>
</evidence>
<dbReference type="InterPro" id="IPR003750">
    <property type="entry name" value="Put_MeTrfase-C9orf114-like"/>
</dbReference>
<feature type="compositionally biased region" description="Basic residues" evidence="2">
    <location>
        <begin position="64"/>
        <end position="73"/>
    </location>
</feature>
<dbReference type="AlphaFoldDB" id="A0A8T2SRP4"/>
<feature type="compositionally biased region" description="Basic residues" evidence="2">
    <location>
        <begin position="11"/>
        <end position="21"/>
    </location>
</feature>
<dbReference type="InterPro" id="IPR029026">
    <property type="entry name" value="tRNA_m1G_MTases_N"/>
</dbReference>
<reference evidence="3" key="1">
    <citation type="submission" date="2021-08" db="EMBL/GenBank/DDBJ databases">
        <title>WGS assembly of Ceratopteris richardii.</title>
        <authorList>
            <person name="Marchant D.B."/>
            <person name="Chen G."/>
            <person name="Jenkins J."/>
            <person name="Shu S."/>
            <person name="Leebens-Mack J."/>
            <person name="Grimwood J."/>
            <person name="Schmutz J."/>
            <person name="Soltis P."/>
            <person name="Soltis D."/>
            <person name="Chen Z.-H."/>
        </authorList>
    </citation>
    <scope>NUCLEOTIDE SEQUENCE</scope>
    <source>
        <strain evidence="3">Whitten #5841</strain>
        <tissue evidence="3">Leaf</tissue>
    </source>
</reference>
<dbReference type="SUPFAM" id="SSF50249">
    <property type="entry name" value="Nucleic acid-binding proteins"/>
    <property type="match status" value="1"/>
</dbReference>
<dbReference type="Proteomes" id="UP000825935">
    <property type="component" value="Chromosome 18"/>
</dbReference>
<keyword evidence="4" id="KW-1185">Reference proteome</keyword>
<proteinExistence type="inferred from homology"/>
<dbReference type="Gene3D" id="2.40.50.140">
    <property type="entry name" value="Nucleic acid-binding proteins"/>
    <property type="match status" value="1"/>
</dbReference>
<comment type="similarity">
    <text evidence="1">Belongs to the class IV-like SAM-binding methyltransferase superfamily.</text>
</comment>
<feature type="region of interest" description="Disordered" evidence="2">
    <location>
        <begin position="133"/>
        <end position="201"/>
    </location>
</feature>
<feature type="compositionally biased region" description="Basic and acidic residues" evidence="2">
    <location>
        <begin position="44"/>
        <end position="57"/>
    </location>
</feature>